<feature type="compositionally biased region" description="Basic and acidic residues" evidence="3">
    <location>
        <begin position="50"/>
        <end position="63"/>
    </location>
</feature>
<dbReference type="Proteomes" id="UP000069205">
    <property type="component" value="Chromosome"/>
</dbReference>
<keyword evidence="2" id="KW-0472">Membrane</keyword>
<dbReference type="AlphaFoldDB" id="A0A0K2GAX4"/>
<name>A0A0K2GAX4_NITMO</name>
<dbReference type="Pfam" id="PF01103">
    <property type="entry name" value="Omp85"/>
    <property type="match status" value="1"/>
</dbReference>
<evidence type="ECO:0000259" key="4">
    <source>
        <dbReference type="Pfam" id="PF01103"/>
    </source>
</evidence>
<evidence type="ECO:0000256" key="2">
    <source>
        <dbReference type="ARBA" id="ARBA00023136"/>
    </source>
</evidence>
<keyword evidence="6" id="KW-1185">Reference proteome</keyword>
<feature type="domain" description="Bacterial surface antigen (D15)" evidence="4">
    <location>
        <begin position="145"/>
        <end position="431"/>
    </location>
</feature>
<comment type="subcellular location">
    <subcellularLocation>
        <location evidence="1">Membrane</location>
    </subcellularLocation>
</comment>
<gene>
    <name evidence="5" type="ORF">NITMOv2_1676</name>
</gene>
<evidence type="ECO:0000313" key="5">
    <source>
        <dbReference type="EMBL" id="ALA58098.1"/>
    </source>
</evidence>
<reference evidence="5 6" key="1">
    <citation type="journal article" date="2015" name="Proc. Natl. Acad. Sci. U.S.A.">
        <title>Expanded metabolic versatility of ubiquitous nitrite-oxidizing bacteria from the genus Nitrospira.</title>
        <authorList>
            <person name="Koch H."/>
            <person name="Lucker S."/>
            <person name="Albertsen M."/>
            <person name="Kitzinger K."/>
            <person name="Herbold C."/>
            <person name="Spieck E."/>
            <person name="Nielsen P.H."/>
            <person name="Wagner M."/>
            <person name="Daims H."/>
        </authorList>
    </citation>
    <scope>NUCLEOTIDE SEQUENCE [LARGE SCALE GENOMIC DNA]</scope>
    <source>
        <strain evidence="5 6">NSP M-1</strain>
    </source>
</reference>
<evidence type="ECO:0000256" key="1">
    <source>
        <dbReference type="ARBA" id="ARBA00004370"/>
    </source>
</evidence>
<dbReference type="EMBL" id="CP011801">
    <property type="protein sequence ID" value="ALA58098.1"/>
    <property type="molecule type" value="Genomic_DNA"/>
</dbReference>
<dbReference type="KEGG" id="nmv:NITMOv2_1676"/>
<accession>A0A0K2GAX4</accession>
<protein>
    <recommendedName>
        <fullName evidence="4">Bacterial surface antigen (D15) domain-containing protein</fullName>
    </recommendedName>
</protein>
<evidence type="ECO:0000313" key="6">
    <source>
        <dbReference type="Proteomes" id="UP000069205"/>
    </source>
</evidence>
<dbReference type="STRING" id="42253.NITMOv2_1676"/>
<sequence length="458" mass="51430">MTVGPTRSITCLLVWTLLVLTLLLQMACATKQPPAVPPPEAPRQAASAESPREEPTPPRDDRPTTQPPEDEENTWANRLLAVPEYAWAGFTYPFKQLAIAYERHDLLNRALDVFLNDERTAGIYPRLSVGGTLSSGIGFTAFNNNVFRKGKEARLSYLVATRDNQVGELSFRDPSLLGSAWSFETNAFWLNFDESHFFPGGNGAREQDETNFELKELAWDTTLGRRLAGDLSAALTGRLLIADAKPSSRLPATPATVTGNNSSMTALAIEPSLRYDSRDNPFRPTMGWFAEGSFTYTDQVNRDQFRYIGYRLEVQRYIPVFHGNRVLLLRGYLAKQDSLGSGSIPFYELNLLDLNNGLRGFDRGRWQDEGALLFNAEWRFPVWQDVEGDIFLDEGQVFNDHTDIGLKQFRYSAGAGLRFVSNRKFSFRIQVAGSEDGVLTLIRGDLDFIRRRAATLGF</sequence>
<evidence type="ECO:0000256" key="3">
    <source>
        <dbReference type="SAM" id="MobiDB-lite"/>
    </source>
</evidence>
<dbReference type="PATRIC" id="fig|42253.5.peg.1646"/>
<dbReference type="RefSeq" id="WP_053379302.1">
    <property type="nucleotide sequence ID" value="NZ_CP011801.1"/>
</dbReference>
<feature type="region of interest" description="Disordered" evidence="3">
    <location>
        <begin position="32"/>
        <end position="72"/>
    </location>
</feature>
<dbReference type="InterPro" id="IPR000184">
    <property type="entry name" value="Bac_surfAg_D15"/>
</dbReference>
<dbReference type="OrthoDB" id="9771071at2"/>
<organism evidence="5 6">
    <name type="scientific">Nitrospira moscoviensis</name>
    <dbReference type="NCBI Taxonomy" id="42253"/>
    <lineage>
        <taxon>Bacteria</taxon>
        <taxon>Pseudomonadati</taxon>
        <taxon>Nitrospirota</taxon>
        <taxon>Nitrospiria</taxon>
        <taxon>Nitrospirales</taxon>
        <taxon>Nitrospiraceae</taxon>
        <taxon>Nitrospira</taxon>
    </lineage>
</organism>
<dbReference type="GO" id="GO:0019867">
    <property type="term" value="C:outer membrane"/>
    <property type="evidence" value="ECO:0007669"/>
    <property type="project" value="InterPro"/>
</dbReference>
<proteinExistence type="predicted"/>
<dbReference type="Gene3D" id="2.40.160.50">
    <property type="entry name" value="membrane protein fhac: a member of the omp85/tpsb transporter family"/>
    <property type="match status" value="1"/>
</dbReference>